<dbReference type="STRING" id="1407055.NITUZ_140030"/>
<evidence type="ECO:0000313" key="2">
    <source>
        <dbReference type="EMBL" id="CDI04955.1"/>
    </source>
</evidence>
<feature type="transmembrane region" description="Helical" evidence="1">
    <location>
        <begin position="20"/>
        <end position="41"/>
    </location>
</feature>
<keyword evidence="3" id="KW-1185">Reference proteome</keyword>
<dbReference type="AlphaFoldDB" id="V6AQX7"/>
<evidence type="ECO:0000313" key="3">
    <source>
        <dbReference type="Proteomes" id="UP000018159"/>
    </source>
</evidence>
<keyword evidence="1" id="KW-0812">Transmembrane</keyword>
<keyword evidence="1" id="KW-1133">Transmembrane helix</keyword>
<organism evidence="2 3">
    <name type="scientific">Candidatus Nitrosotenuis uzonensis</name>
    <dbReference type="NCBI Taxonomy" id="1407055"/>
    <lineage>
        <taxon>Archaea</taxon>
        <taxon>Nitrososphaerota</taxon>
        <taxon>Candidatus Nitrosotenuis</taxon>
    </lineage>
</organism>
<sequence>MMINVNVNELKDSTRPLEPIGHWFIFMGLPIVGLGIWFAIVKMETKPND</sequence>
<dbReference type="EMBL" id="CBTY010000006">
    <property type="protein sequence ID" value="CDI04955.1"/>
    <property type="molecule type" value="Genomic_DNA"/>
</dbReference>
<accession>V6AQX7</accession>
<comment type="caution">
    <text evidence="2">The sequence shown here is derived from an EMBL/GenBank/DDBJ whole genome shotgun (WGS) entry which is preliminary data.</text>
</comment>
<evidence type="ECO:0000256" key="1">
    <source>
        <dbReference type="SAM" id="Phobius"/>
    </source>
</evidence>
<proteinExistence type="predicted"/>
<dbReference type="Proteomes" id="UP000018159">
    <property type="component" value="Unassembled WGS sequence"/>
</dbReference>
<protein>
    <submittedName>
        <fullName evidence="2">Uncharacterized protein</fullName>
    </submittedName>
</protein>
<keyword evidence="1" id="KW-0472">Membrane</keyword>
<dbReference type="RefSeq" id="WP_177309424.1">
    <property type="nucleotide sequence ID" value="NZ_CBTY010000006.1"/>
</dbReference>
<reference evidence="2 3" key="1">
    <citation type="journal article" date="2013" name="PLoS ONE">
        <title>Enrichment and Genome Sequence of the Group I.1a Ammonia-Oxidizing Archaeon ?Ca. Nitrosotenuis uzonensis? Representing a Clade Globally.</title>
        <authorList>
            <person name="Lebedeva E.V."/>
            <person name="Hatzenpichler R."/>
            <person name="Pelletier E."/>
            <person name="Schuster N."/>
            <person name="Hauzmayer S."/>
            <person name="Bulaev A."/>
            <person name="Grigor'eva N.V."/>
            <person name="Galushko A."/>
            <person name="Schmid M."/>
            <person name="Palatinszky M."/>
            <person name="Le Paslier D."/>
            <person name="Daims H."/>
            <person name="Wagner M."/>
        </authorList>
    </citation>
    <scope>NUCLEOTIDE SEQUENCE [LARGE SCALE GENOMIC DNA]</scope>
    <source>
        <strain evidence="2 3">N4</strain>
    </source>
</reference>
<gene>
    <name evidence="2" type="ORF">NITUZ_140030</name>
</gene>
<name>V6AQX7_9ARCH</name>